<evidence type="ECO:0000259" key="5">
    <source>
        <dbReference type="Pfam" id="PF22890"/>
    </source>
</evidence>
<evidence type="ECO:0000256" key="3">
    <source>
        <dbReference type="PROSITE-ProRule" id="PRU00339"/>
    </source>
</evidence>
<evidence type="ECO:0000313" key="7">
    <source>
        <dbReference type="Proteomes" id="UP001497392"/>
    </source>
</evidence>
<proteinExistence type="inferred from homology"/>
<comment type="similarity">
    <text evidence="4">Belongs to the EMC2 family.</text>
</comment>
<dbReference type="Proteomes" id="UP001497392">
    <property type="component" value="Unassembled WGS sequence"/>
</dbReference>
<dbReference type="PANTHER" id="PTHR12760">
    <property type="entry name" value="TETRATRICOPEPTIDE REPEAT PROTEIN"/>
    <property type="match status" value="1"/>
</dbReference>
<keyword evidence="4" id="KW-0472">Membrane</keyword>
<comment type="function">
    <text evidence="4">Part of the endoplasmic reticulum membrane protein complex (EMC) that enables the energy-independent insertion into endoplasmic reticulum membranes of newly synthesized membrane proteins.</text>
</comment>
<sequence>MQPVSRQLETALADIEGGSKAGASDAIRKYLQLVRERKVRESENVALLGSKLLRQYKSKLQVEELWLIMEQVAIAAIDTRALDLAAELIKDIKAKFPESERSTRLAEMYLEARGSYQQAEALILEELEQAPDSQMLLKRQVALEKTKGNLAGAIEALRKYVDTFQTDREAWEELGHLYLEAQMYPQAATCYEELLMHQPASAATHVQYADVLYTIGGAANYQTARTHYSAAIEISSGRNARALYGLCATSAQLRKGDSRDREGKVPGDLAELAGQNLLQLYSEEAPSKLPLVAALLKAQRIPIAGTT</sequence>
<evidence type="ECO:0000256" key="4">
    <source>
        <dbReference type="RuleBase" id="RU367091"/>
    </source>
</evidence>
<keyword evidence="1" id="KW-0677">Repeat</keyword>
<evidence type="ECO:0000256" key="1">
    <source>
        <dbReference type="ARBA" id="ARBA00022737"/>
    </source>
</evidence>
<dbReference type="Pfam" id="PF22890">
    <property type="entry name" value="TPR_EMC2"/>
    <property type="match status" value="1"/>
</dbReference>
<keyword evidence="7" id="KW-1185">Reference proteome</keyword>
<keyword evidence="4" id="KW-0256">Endoplasmic reticulum</keyword>
<comment type="subcellular location">
    <subcellularLocation>
        <location evidence="4">Endoplasmic reticulum membrane</location>
        <topology evidence="4">Peripheral membrane protein</topology>
        <orientation evidence="4">Cytoplasmic side</orientation>
    </subcellularLocation>
</comment>
<feature type="domain" description="EMC2 TPR-like" evidence="5">
    <location>
        <begin position="102"/>
        <end position="211"/>
    </location>
</feature>
<evidence type="ECO:0000256" key="2">
    <source>
        <dbReference type="ARBA" id="ARBA00022803"/>
    </source>
</evidence>
<accession>A0ABP1GDK6</accession>
<dbReference type="InterPro" id="IPR039856">
    <property type="entry name" value="EMC2-like"/>
</dbReference>
<dbReference type="InterPro" id="IPR011990">
    <property type="entry name" value="TPR-like_helical_dom_sf"/>
</dbReference>
<reference evidence="6 7" key="1">
    <citation type="submission" date="2024-06" db="EMBL/GenBank/DDBJ databases">
        <authorList>
            <person name="Kraege A."/>
            <person name="Thomma B."/>
        </authorList>
    </citation>
    <scope>NUCLEOTIDE SEQUENCE [LARGE SCALE GENOMIC DNA]</scope>
</reference>
<dbReference type="EMBL" id="CAXHTA020000019">
    <property type="protein sequence ID" value="CAL5228783.1"/>
    <property type="molecule type" value="Genomic_DNA"/>
</dbReference>
<feature type="repeat" description="TPR" evidence="3">
    <location>
        <begin position="168"/>
        <end position="201"/>
    </location>
</feature>
<gene>
    <name evidence="6" type="primary">g11975</name>
    <name evidence="6" type="ORF">VP750_LOCUS10689</name>
</gene>
<dbReference type="Gene3D" id="1.25.40.10">
    <property type="entry name" value="Tetratricopeptide repeat domain"/>
    <property type="match status" value="1"/>
</dbReference>
<dbReference type="InterPro" id="IPR055217">
    <property type="entry name" value="TPR_EMC2"/>
</dbReference>
<dbReference type="PROSITE" id="PS50005">
    <property type="entry name" value="TPR"/>
    <property type="match status" value="1"/>
</dbReference>
<keyword evidence="2 3" id="KW-0802">TPR repeat</keyword>
<protein>
    <recommendedName>
        <fullName evidence="4">ER membrane protein complex subunit 2</fullName>
    </recommendedName>
</protein>
<dbReference type="InterPro" id="IPR019734">
    <property type="entry name" value="TPR_rpt"/>
</dbReference>
<comment type="caution">
    <text evidence="6">The sequence shown here is derived from an EMBL/GenBank/DDBJ whole genome shotgun (WGS) entry which is preliminary data.</text>
</comment>
<comment type="subunit">
    <text evidence="4">Component of the ER membrane protein complex (EMC).</text>
</comment>
<organism evidence="6 7">
    <name type="scientific">Coccomyxa viridis</name>
    <dbReference type="NCBI Taxonomy" id="1274662"/>
    <lineage>
        <taxon>Eukaryota</taxon>
        <taxon>Viridiplantae</taxon>
        <taxon>Chlorophyta</taxon>
        <taxon>core chlorophytes</taxon>
        <taxon>Trebouxiophyceae</taxon>
        <taxon>Trebouxiophyceae incertae sedis</taxon>
        <taxon>Coccomyxaceae</taxon>
        <taxon>Coccomyxa</taxon>
    </lineage>
</organism>
<name>A0ABP1GDK6_9CHLO</name>
<dbReference type="SUPFAM" id="SSF48452">
    <property type="entry name" value="TPR-like"/>
    <property type="match status" value="1"/>
</dbReference>
<evidence type="ECO:0000313" key="6">
    <source>
        <dbReference type="EMBL" id="CAL5228783.1"/>
    </source>
</evidence>